<dbReference type="Proteomes" id="UP001273505">
    <property type="component" value="Unassembled WGS sequence"/>
</dbReference>
<feature type="domain" description="Cupin type-2" evidence="1">
    <location>
        <begin position="56"/>
        <end position="122"/>
    </location>
</feature>
<organism evidence="2 3">
    <name type="scientific">Gilvimarinus gilvus</name>
    <dbReference type="NCBI Taxonomy" id="3058038"/>
    <lineage>
        <taxon>Bacteria</taxon>
        <taxon>Pseudomonadati</taxon>
        <taxon>Pseudomonadota</taxon>
        <taxon>Gammaproteobacteria</taxon>
        <taxon>Cellvibrionales</taxon>
        <taxon>Cellvibrionaceae</taxon>
        <taxon>Gilvimarinus</taxon>
    </lineage>
</organism>
<dbReference type="Pfam" id="PF07883">
    <property type="entry name" value="Cupin_2"/>
    <property type="match status" value="1"/>
</dbReference>
<comment type="caution">
    <text evidence="2">The sequence shown here is derived from an EMBL/GenBank/DDBJ whole genome shotgun (WGS) entry which is preliminary data.</text>
</comment>
<name>A0ABU4S1T5_9GAMM</name>
<reference evidence="2 3" key="1">
    <citation type="submission" date="2023-11" db="EMBL/GenBank/DDBJ databases">
        <title>Gilvimarinus fulvus sp. nov., isolated from the surface of Kelp.</title>
        <authorList>
            <person name="Sun Y.Y."/>
            <person name="Gong Y."/>
            <person name="Du Z.J."/>
        </authorList>
    </citation>
    <scope>NUCLEOTIDE SEQUENCE [LARGE SCALE GENOMIC DNA]</scope>
    <source>
        <strain evidence="2 3">SDUM040013</strain>
    </source>
</reference>
<gene>
    <name evidence="2" type="ORF">SCD92_17175</name>
</gene>
<evidence type="ECO:0000259" key="1">
    <source>
        <dbReference type="Pfam" id="PF07883"/>
    </source>
</evidence>
<dbReference type="CDD" id="cd02236">
    <property type="entry name" value="cupin_CV2614-like"/>
    <property type="match status" value="1"/>
</dbReference>
<dbReference type="InterPro" id="IPR013096">
    <property type="entry name" value="Cupin_2"/>
</dbReference>
<sequence length="145" mass="15357">MSRTLKHLYNSVFISVLMVIGSATLASEPLLKATTSWDGAAISYPAGAAEITSILLSLPAGKAAPWHCHPVPTFGFVKKGRIEVETRSGDKTVLLEGESAVEVMKSLHRGTAIDGPAEIIVFYAGAVGIPTTVMADDPLAEKYCR</sequence>
<proteinExistence type="predicted"/>
<evidence type="ECO:0000313" key="3">
    <source>
        <dbReference type="Proteomes" id="UP001273505"/>
    </source>
</evidence>
<dbReference type="SUPFAM" id="SSF51182">
    <property type="entry name" value="RmlC-like cupins"/>
    <property type="match status" value="1"/>
</dbReference>
<dbReference type="InterPro" id="IPR014710">
    <property type="entry name" value="RmlC-like_jellyroll"/>
</dbReference>
<dbReference type="InterPro" id="IPR011051">
    <property type="entry name" value="RmlC_Cupin_sf"/>
</dbReference>
<dbReference type="Gene3D" id="2.60.120.10">
    <property type="entry name" value="Jelly Rolls"/>
    <property type="match status" value="1"/>
</dbReference>
<evidence type="ECO:0000313" key="2">
    <source>
        <dbReference type="EMBL" id="MDX6851113.1"/>
    </source>
</evidence>
<dbReference type="RefSeq" id="WP_302721709.1">
    <property type="nucleotide sequence ID" value="NZ_JAULRU010000371.1"/>
</dbReference>
<protein>
    <submittedName>
        <fullName evidence="2">Cupin domain-containing protein</fullName>
    </submittedName>
</protein>
<accession>A0ABU4S1T5</accession>
<dbReference type="EMBL" id="JAXAFO010000040">
    <property type="protein sequence ID" value="MDX6851113.1"/>
    <property type="molecule type" value="Genomic_DNA"/>
</dbReference>
<keyword evidence="3" id="KW-1185">Reference proteome</keyword>